<evidence type="ECO:0000256" key="8">
    <source>
        <dbReference type="SAM" id="MobiDB-lite"/>
    </source>
</evidence>
<feature type="transmembrane region" description="Helical" evidence="9">
    <location>
        <begin position="33"/>
        <end position="54"/>
    </location>
</feature>
<evidence type="ECO:0000256" key="6">
    <source>
        <dbReference type="ARBA" id="ARBA00022777"/>
    </source>
</evidence>
<dbReference type="SUPFAM" id="SSF55874">
    <property type="entry name" value="ATPase domain of HSP90 chaperone/DNA topoisomerase II/histidine kinase"/>
    <property type="match status" value="1"/>
</dbReference>
<feature type="domain" description="Histidine kinase" evidence="10">
    <location>
        <begin position="301"/>
        <end position="409"/>
    </location>
</feature>
<evidence type="ECO:0000256" key="2">
    <source>
        <dbReference type="ARBA" id="ARBA00012438"/>
    </source>
</evidence>
<evidence type="ECO:0000256" key="1">
    <source>
        <dbReference type="ARBA" id="ARBA00000085"/>
    </source>
</evidence>
<reference evidence="11 12" key="1">
    <citation type="journal article" date="2013" name="Stand. Genomic Sci.">
        <title>Genomic Encyclopedia of Type Strains, Phase I: The one thousand microbial genomes (KMG-I) project.</title>
        <authorList>
            <person name="Kyrpides N.C."/>
            <person name="Woyke T."/>
            <person name="Eisen J.A."/>
            <person name="Garrity G."/>
            <person name="Lilburn T.G."/>
            <person name="Beck B.J."/>
            <person name="Whitman W.B."/>
            <person name="Hugenholtz P."/>
            <person name="Klenk H.P."/>
        </authorList>
    </citation>
    <scope>NUCLEOTIDE SEQUENCE [LARGE SCALE GENOMIC DNA]</scope>
    <source>
        <strain evidence="11 12">DSM 45044</strain>
    </source>
</reference>
<dbReference type="Pfam" id="PF02518">
    <property type="entry name" value="HATPase_c"/>
    <property type="match status" value="1"/>
</dbReference>
<evidence type="ECO:0000313" key="12">
    <source>
        <dbReference type="Proteomes" id="UP000321617"/>
    </source>
</evidence>
<keyword evidence="9" id="KW-0472">Membrane</keyword>
<comment type="catalytic activity">
    <reaction evidence="1">
        <text>ATP + protein L-histidine = ADP + protein N-phospho-L-histidine.</text>
        <dbReference type="EC" id="2.7.13.3"/>
    </reaction>
</comment>
<dbReference type="GO" id="GO:0004673">
    <property type="term" value="F:protein histidine kinase activity"/>
    <property type="evidence" value="ECO:0007669"/>
    <property type="project" value="UniProtKB-EC"/>
</dbReference>
<dbReference type="Gene3D" id="3.30.565.10">
    <property type="entry name" value="Histidine kinase-like ATPase, C-terminal domain"/>
    <property type="match status" value="1"/>
</dbReference>
<evidence type="ECO:0000256" key="3">
    <source>
        <dbReference type="ARBA" id="ARBA00022553"/>
    </source>
</evidence>
<dbReference type="PANTHER" id="PTHR45436:SF5">
    <property type="entry name" value="SENSOR HISTIDINE KINASE TRCS"/>
    <property type="match status" value="1"/>
</dbReference>
<evidence type="ECO:0000313" key="11">
    <source>
        <dbReference type="EMBL" id="TWJ15583.1"/>
    </source>
</evidence>
<evidence type="ECO:0000256" key="9">
    <source>
        <dbReference type="SAM" id="Phobius"/>
    </source>
</evidence>
<dbReference type="PROSITE" id="PS50109">
    <property type="entry name" value="HIS_KIN"/>
    <property type="match status" value="1"/>
</dbReference>
<keyword evidence="6 11" id="KW-0418">Kinase</keyword>
<proteinExistence type="predicted"/>
<keyword evidence="4" id="KW-0808">Transferase</keyword>
<dbReference type="Proteomes" id="UP000321617">
    <property type="component" value="Unassembled WGS sequence"/>
</dbReference>
<dbReference type="GO" id="GO:0005886">
    <property type="term" value="C:plasma membrane"/>
    <property type="evidence" value="ECO:0007669"/>
    <property type="project" value="TreeGrafter"/>
</dbReference>
<evidence type="ECO:0000259" key="10">
    <source>
        <dbReference type="PROSITE" id="PS50109"/>
    </source>
</evidence>
<feature type="transmembrane region" description="Helical" evidence="9">
    <location>
        <begin position="60"/>
        <end position="83"/>
    </location>
</feature>
<dbReference type="InterPro" id="IPR003594">
    <property type="entry name" value="HATPase_dom"/>
</dbReference>
<name>A0A562VCG2_9ACTN</name>
<dbReference type="AlphaFoldDB" id="A0A562VCG2"/>
<organism evidence="11 12">
    <name type="scientific">Stackebrandtia albiflava</name>
    <dbReference type="NCBI Taxonomy" id="406432"/>
    <lineage>
        <taxon>Bacteria</taxon>
        <taxon>Bacillati</taxon>
        <taxon>Actinomycetota</taxon>
        <taxon>Actinomycetes</taxon>
        <taxon>Glycomycetales</taxon>
        <taxon>Glycomycetaceae</taxon>
        <taxon>Stackebrandtia</taxon>
    </lineage>
</organism>
<keyword evidence="5 9" id="KW-0812">Transmembrane</keyword>
<keyword evidence="7 9" id="KW-1133">Transmembrane helix</keyword>
<gene>
    <name evidence="11" type="ORF">LX16_1294</name>
</gene>
<feature type="region of interest" description="Disordered" evidence="8">
    <location>
        <begin position="1"/>
        <end position="28"/>
    </location>
</feature>
<dbReference type="PANTHER" id="PTHR45436">
    <property type="entry name" value="SENSOR HISTIDINE KINASE YKOH"/>
    <property type="match status" value="1"/>
</dbReference>
<evidence type="ECO:0000256" key="7">
    <source>
        <dbReference type="ARBA" id="ARBA00022989"/>
    </source>
</evidence>
<comment type="caution">
    <text evidence="11">The sequence shown here is derived from an EMBL/GenBank/DDBJ whole genome shotgun (WGS) entry which is preliminary data.</text>
</comment>
<dbReference type="EC" id="2.7.13.3" evidence="2"/>
<dbReference type="EMBL" id="VLLL01000005">
    <property type="protein sequence ID" value="TWJ15583.1"/>
    <property type="molecule type" value="Genomic_DNA"/>
</dbReference>
<dbReference type="GO" id="GO:0000160">
    <property type="term" value="P:phosphorelay signal transduction system"/>
    <property type="evidence" value="ECO:0007669"/>
    <property type="project" value="TreeGrafter"/>
</dbReference>
<dbReference type="InterPro" id="IPR036890">
    <property type="entry name" value="HATPase_C_sf"/>
</dbReference>
<dbReference type="InterPro" id="IPR005467">
    <property type="entry name" value="His_kinase_dom"/>
</dbReference>
<sequence>MTQQWSRPAEQPAGHNVPQPHPAATAGSGTNGVVWTPVAVTLVAGAAMTVHLLANVDSPLLMPVGVAITVAGLAGVAISAVLARRKLAAVLEAGEREANRLGQQAGMYLDDIQYAAGEIAAGRPASANPLPAPAGGDGGPVSALAQRLYYQHQQTRQALQSLTAPPSPPPRVVEPEAVEPVPSIEPLSRDPQDDGWLKQLAGRMQSSAHRIIRSLDDLESGVEDPDVLKGLFAVDHLATISRRYADSLAVLGGAKSRRRWSQPVNLAEIIRSAMSETPKYSMVGLTRPIKGMLHGHVAADVIHLLAELIDNATKFSPPDKRVMVRVSDVSAGVAIEIEDAGLGMNAEDQHRINQMLETPDEVDRVALLNDGRIGLVVVAILAHRHRVAVQLRRSVYGGTQATVVLPATLLATVGTGAIEPVTAQIPVSAAPASPAAPAPRPAASGSARVRQVPTTGEGTATAEHLIVPVARQPFAEEPSRPPQPVQSAPSPVSKPALPQRQRQANLAPELRGDAEPRVSQIADSSLMSAFQSGFRQGSVAPTPGESDADRPDGRS</sequence>
<keyword evidence="3" id="KW-0597">Phosphoprotein</keyword>
<keyword evidence="12" id="KW-1185">Reference proteome</keyword>
<feature type="compositionally biased region" description="Polar residues" evidence="8">
    <location>
        <begin position="521"/>
        <end position="535"/>
    </location>
</feature>
<feature type="compositionally biased region" description="Low complexity" evidence="8">
    <location>
        <begin position="485"/>
        <end position="496"/>
    </location>
</feature>
<accession>A0A562VCG2</accession>
<dbReference type="InterPro" id="IPR050428">
    <property type="entry name" value="TCS_sensor_his_kinase"/>
</dbReference>
<evidence type="ECO:0000256" key="4">
    <source>
        <dbReference type="ARBA" id="ARBA00022679"/>
    </source>
</evidence>
<feature type="region of interest" description="Disordered" evidence="8">
    <location>
        <begin position="431"/>
        <end position="555"/>
    </location>
</feature>
<dbReference type="SMART" id="SM00387">
    <property type="entry name" value="HATPase_c"/>
    <property type="match status" value="1"/>
</dbReference>
<feature type="compositionally biased region" description="Low complexity" evidence="8">
    <location>
        <begin position="441"/>
        <end position="450"/>
    </location>
</feature>
<evidence type="ECO:0000256" key="5">
    <source>
        <dbReference type="ARBA" id="ARBA00022692"/>
    </source>
</evidence>
<protein>
    <recommendedName>
        <fullName evidence="2">histidine kinase</fullName>
        <ecNumber evidence="2">2.7.13.3</ecNumber>
    </recommendedName>
</protein>